<evidence type="ECO:0000256" key="1">
    <source>
        <dbReference type="SAM" id="Phobius"/>
    </source>
</evidence>
<dbReference type="EMBL" id="CP139558">
    <property type="protein sequence ID" value="WPU91592.1"/>
    <property type="molecule type" value="Genomic_DNA"/>
</dbReference>
<name>A0ABZ0TEH4_9SPHI</name>
<dbReference type="PANTHER" id="PTHR37314">
    <property type="entry name" value="SLR0142 PROTEIN"/>
    <property type="match status" value="1"/>
</dbReference>
<dbReference type="Proteomes" id="UP001324380">
    <property type="component" value="Chromosome"/>
</dbReference>
<feature type="transmembrane region" description="Helical" evidence="1">
    <location>
        <begin position="172"/>
        <end position="194"/>
    </location>
</feature>
<organism evidence="2 3">
    <name type="scientific">Mucilaginibacter sabulilitoris</name>
    <dbReference type="NCBI Taxonomy" id="1173583"/>
    <lineage>
        <taxon>Bacteria</taxon>
        <taxon>Pseudomonadati</taxon>
        <taxon>Bacteroidota</taxon>
        <taxon>Sphingobacteriia</taxon>
        <taxon>Sphingobacteriales</taxon>
        <taxon>Sphingobacteriaceae</taxon>
        <taxon>Mucilaginibacter</taxon>
    </lineage>
</organism>
<dbReference type="InterPro" id="IPR010699">
    <property type="entry name" value="DUF1275"/>
</dbReference>
<keyword evidence="1" id="KW-1133">Transmembrane helix</keyword>
<feature type="transmembrane region" description="Helical" evidence="1">
    <location>
        <begin position="54"/>
        <end position="78"/>
    </location>
</feature>
<keyword evidence="1" id="KW-0812">Transmembrane</keyword>
<sequence>MEKKPNDTQFLTLVLTITGGYSDALTYVAANKIFSNHITGNIVLFADNLITGKFSGACASLLAIPVFIFSVLTGGWIIKKYSNRNLFFFEGILFLSGGILAYIFGLSNFEEMTVLKYWVAMLSVSAMGMQSTFGKRFAKDTYGLTTLMTGNIVQLSLQVESYPQSGLKKAQLLISMARGSITICGFITGCILGAYSGQHYGLVGMMLPGIMILLIFSLKKSFRGLPNPIV</sequence>
<evidence type="ECO:0000313" key="3">
    <source>
        <dbReference type="Proteomes" id="UP001324380"/>
    </source>
</evidence>
<keyword evidence="3" id="KW-1185">Reference proteome</keyword>
<feature type="transmembrane region" description="Helical" evidence="1">
    <location>
        <begin position="200"/>
        <end position="218"/>
    </location>
</feature>
<feature type="transmembrane region" description="Helical" evidence="1">
    <location>
        <begin position="85"/>
        <end position="105"/>
    </location>
</feature>
<reference evidence="2 3" key="1">
    <citation type="submission" date="2023-11" db="EMBL/GenBank/DDBJ databases">
        <title>Analysis of the Genomes of Mucilaginibacter gossypii cycad 4 and M. sabulilitoris SNA2: microbes with the potential for plant growth promotion.</title>
        <authorList>
            <person name="Hirsch A.M."/>
            <person name="Humm E."/>
            <person name="Rubbi M."/>
            <person name="Del Vecchio G."/>
            <person name="Ha S.M."/>
            <person name="Pellegrini M."/>
            <person name="Gunsalus R.P."/>
        </authorList>
    </citation>
    <scope>NUCLEOTIDE SEQUENCE [LARGE SCALE GENOMIC DNA]</scope>
    <source>
        <strain evidence="2 3">SNA2</strain>
    </source>
</reference>
<keyword evidence="1" id="KW-0472">Membrane</keyword>
<dbReference type="PANTHER" id="PTHR37314:SF4">
    <property type="entry name" value="UPF0700 TRANSMEMBRANE PROTEIN YOAK"/>
    <property type="match status" value="1"/>
</dbReference>
<proteinExistence type="predicted"/>
<protein>
    <submittedName>
        <fullName evidence="2">YoaK family protein</fullName>
    </submittedName>
</protein>
<feature type="transmembrane region" description="Helical" evidence="1">
    <location>
        <begin position="117"/>
        <end position="134"/>
    </location>
</feature>
<dbReference type="Pfam" id="PF06912">
    <property type="entry name" value="DUF1275"/>
    <property type="match status" value="1"/>
</dbReference>
<accession>A0ABZ0TEH4</accession>
<dbReference type="RefSeq" id="WP_321560758.1">
    <property type="nucleotide sequence ID" value="NZ_CP139558.1"/>
</dbReference>
<evidence type="ECO:0000313" key="2">
    <source>
        <dbReference type="EMBL" id="WPU91592.1"/>
    </source>
</evidence>
<gene>
    <name evidence="2" type="ORF">SNE25_19945</name>
</gene>